<protein>
    <submittedName>
        <fullName evidence="5">NAD(P)/FAD-dependent oxidoreductase</fullName>
    </submittedName>
</protein>
<dbReference type="PANTHER" id="PTHR48105">
    <property type="entry name" value="THIOREDOXIN REDUCTASE 1-RELATED-RELATED"/>
    <property type="match status" value="1"/>
</dbReference>
<sequence length="309" mass="33111">MTDTLYDAIIVGGGPAGLNAALYLGRSCRKVALIDSGDPRNLAAGVMHNMITNDGVTVEEFRRRSRADLEPYDVTCFEDVVDTTTPAADRITVTTSNSGTLHGRTLLWAAGVRSRLPEIPGLPELWGKQVFECPYCHAWEVRGKSFGVFGGEVPSECLAATLTTWSPSVTYLTGARQLPDDEAGRLRAAGIPSVTDKVLGVRADPEGVAVSLADGSSRTFGALFLHMDTEPRIGPLRDWLGAEDLESVQIDERGRTRHPRLYVAGDLGKNMQQATMAAASGGLAGMAINSDLVREDRPGSLYDLPAVPE</sequence>
<keyword evidence="1" id="KW-0285">Flavoprotein</keyword>
<evidence type="ECO:0000256" key="2">
    <source>
        <dbReference type="ARBA" id="ARBA00023002"/>
    </source>
</evidence>
<dbReference type="PRINTS" id="PR00368">
    <property type="entry name" value="FADPNR"/>
</dbReference>
<dbReference type="InterPro" id="IPR050097">
    <property type="entry name" value="Ferredoxin-NADP_redctase_2"/>
</dbReference>
<accession>A0ABV4ZHJ9</accession>
<name>A0ABV4ZHJ9_9ACTN</name>
<comment type="caution">
    <text evidence="5">The sequence shown here is derived from an EMBL/GenBank/DDBJ whole genome shotgun (WGS) entry which is preliminary data.</text>
</comment>
<evidence type="ECO:0000256" key="1">
    <source>
        <dbReference type="ARBA" id="ARBA00022630"/>
    </source>
</evidence>
<dbReference type="Gene3D" id="3.50.50.60">
    <property type="entry name" value="FAD/NAD(P)-binding domain"/>
    <property type="match status" value="2"/>
</dbReference>
<feature type="domain" description="FAD/NAD(P)-binding" evidence="4">
    <location>
        <begin position="6"/>
        <end position="281"/>
    </location>
</feature>
<dbReference type="SUPFAM" id="SSF51905">
    <property type="entry name" value="FAD/NAD(P)-binding domain"/>
    <property type="match status" value="1"/>
</dbReference>
<dbReference type="InterPro" id="IPR023753">
    <property type="entry name" value="FAD/NAD-binding_dom"/>
</dbReference>
<evidence type="ECO:0000259" key="4">
    <source>
        <dbReference type="Pfam" id="PF07992"/>
    </source>
</evidence>
<comment type="catalytic activity">
    <reaction evidence="3">
        <text>[thioredoxin]-dithiol + NADP(+) = [thioredoxin]-disulfide + NADPH + H(+)</text>
        <dbReference type="Rhea" id="RHEA:20345"/>
        <dbReference type="Rhea" id="RHEA-COMP:10698"/>
        <dbReference type="Rhea" id="RHEA-COMP:10700"/>
        <dbReference type="ChEBI" id="CHEBI:15378"/>
        <dbReference type="ChEBI" id="CHEBI:29950"/>
        <dbReference type="ChEBI" id="CHEBI:50058"/>
        <dbReference type="ChEBI" id="CHEBI:57783"/>
        <dbReference type="ChEBI" id="CHEBI:58349"/>
        <dbReference type="EC" id="1.8.1.9"/>
    </reaction>
</comment>
<dbReference type="InterPro" id="IPR036188">
    <property type="entry name" value="FAD/NAD-bd_sf"/>
</dbReference>
<keyword evidence="6" id="KW-1185">Reference proteome</keyword>
<dbReference type="EMBL" id="JBHGBT010000002">
    <property type="protein sequence ID" value="MFB4193603.1"/>
    <property type="molecule type" value="Genomic_DNA"/>
</dbReference>
<dbReference type="RefSeq" id="WP_375061622.1">
    <property type="nucleotide sequence ID" value="NZ_JBHGBT010000002.1"/>
</dbReference>
<dbReference type="Proteomes" id="UP001577267">
    <property type="component" value="Unassembled WGS sequence"/>
</dbReference>
<keyword evidence="2" id="KW-0560">Oxidoreductase</keyword>
<dbReference type="PRINTS" id="PR00469">
    <property type="entry name" value="PNDRDTASEII"/>
</dbReference>
<gene>
    <name evidence="5" type="ORF">ACE11A_04410</name>
</gene>
<evidence type="ECO:0000313" key="6">
    <source>
        <dbReference type="Proteomes" id="UP001577267"/>
    </source>
</evidence>
<evidence type="ECO:0000256" key="3">
    <source>
        <dbReference type="ARBA" id="ARBA00048132"/>
    </source>
</evidence>
<proteinExistence type="predicted"/>
<organism evidence="5 6">
    <name type="scientific">Streptomyces carpaticus</name>
    <dbReference type="NCBI Taxonomy" id="285558"/>
    <lineage>
        <taxon>Bacteria</taxon>
        <taxon>Bacillati</taxon>
        <taxon>Actinomycetota</taxon>
        <taxon>Actinomycetes</taxon>
        <taxon>Kitasatosporales</taxon>
        <taxon>Streptomycetaceae</taxon>
        <taxon>Streptomyces</taxon>
    </lineage>
</organism>
<evidence type="ECO:0000313" key="5">
    <source>
        <dbReference type="EMBL" id="MFB4193603.1"/>
    </source>
</evidence>
<dbReference type="Pfam" id="PF07992">
    <property type="entry name" value="Pyr_redox_2"/>
    <property type="match status" value="1"/>
</dbReference>
<reference evidence="5 6" key="1">
    <citation type="submission" date="2024-09" db="EMBL/GenBank/DDBJ databases">
        <title>Draft genome sequence of multifaceted antimicrobials producing Streptomyces sp. strain FH1.</title>
        <authorList>
            <person name="Hassan F."/>
            <person name="Ali H."/>
            <person name="Hassan N."/>
            <person name="Nawaz A."/>
        </authorList>
    </citation>
    <scope>NUCLEOTIDE SEQUENCE [LARGE SCALE GENOMIC DNA]</scope>
    <source>
        <strain evidence="5 6">FH1</strain>
    </source>
</reference>